<dbReference type="EMBL" id="BOVJ01000128">
    <property type="protein sequence ID" value="GIQ65339.1"/>
    <property type="molecule type" value="Genomic_DNA"/>
</dbReference>
<evidence type="ECO:0000313" key="1">
    <source>
        <dbReference type="EMBL" id="GIQ65339.1"/>
    </source>
</evidence>
<dbReference type="Pfam" id="PF06898">
    <property type="entry name" value="YqfD"/>
    <property type="match status" value="1"/>
</dbReference>
<evidence type="ECO:0000313" key="2">
    <source>
        <dbReference type="Proteomes" id="UP000680304"/>
    </source>
</evidence>
<sequence length="301" mass="33576">MFVAGIYALSSLVWNIDVKGNVDISEEAILKAAEEEGVRPFQWSFRLPDSDVLSKRLEARLPDVAWVSVEKRGTRLTIRVVESTRPESRPLLSPRHLVASTDAVVTEVLVETGRAVVKKNSRVRKGDILISGTVGLESTPRTVVAKGTVRGIVWYEYNIVSPLTQRVKVYTGESKTRWYAVVGNRALQISGFGSVPFAAYETVPLVTQAQWRNWKLPVGKMRERLMEVRIDERELTAEEAKAAGIMQAQADILAKAGKDAKVLAQNLLHEKTDNGKVYMKVLFEVEQSIVTEMPIVQMQGE</sequence>
<reference evidence="1 2" key="1">
    <citation type="submission" date="2021-04" db="EMBL/GenBank/DDBJ databases">
        <title>Draft genome sequence of Paenibacillus cisolokensis, LC2-13A.</title>
        <authorList>
            <person name="Uke A."/>
            <person name="Chhe C."/>
            <person name="Baramee S."/>
            <person name="Kosugi A."/>
        </authorList>
    </citation>
    <scope>NUCLEOTIDE SEQUENCE [LARGE SCALE GENOMIC DNA]</scope>
    <source>
        <strain evidence="1 2">LC2-13A</strain>
    </source>
</reference>
<protein>
    <recommendedName>
        <fullName evidence="3">Sporulation protein</fullName>
    </recommendedName>
</protein>
<keyword evidence="2" id="KW-1185">Reference proteome</keyword>
<accession>A0ABQ4NAR9</accession>
<dbReference type="InterPro" id="IPR010690">
    <property type="entry name" value="YqfD"/>
</dbReference>
<dbReference type="Proteomes" id="UP000680304">
    <property type="component" value="Unassembled WGS sequence"/>
</dbReference>
<gene>
    <name evidence="1" type="ORF">PACILC2_39070</name>
</gene>
<name>A0ABQ4NAR9_9BACL</name>
<organism evidence="1 2">
    <name type="scientific">Paenibacillus cisolokensis</name>
    <dbReference type="NCBI Taxonomy" id="1658519"/>
    <lineage>
        <taxon>Bacteria</taxon>
        <taxon>Bacillati</taxon>
        <taxon>Bacillota</taxon>
        <taxon>Bacilli</taxon>
        <taxon>Bacillales</taxon>
        <taxon>Paenibacillaceae</taxon>
        <taxon>Paenibacillus</taxon>
    </lineage>
</organism>
<comment type="caution">
    <text evidence="1">The sequence shown here is derived from an EMBL/GenBank/DDBJ whole genome shotgun (WGS) entry which is preliminary data.</text>
</comment>
<evidence type="ECO:0008006" key="3">
    <source>
        <dbReference type="Google" id="ProtNLM"/>
    </source>
</evidence>
<proteinExistence type="predicted"/>